<comment type="caution">
    <text evidence="4">The sequence shown here is derived from an EMBL/GenBank/DDBJ whole genome shotgun (WGS) entry which is preliminary data.</text>
</comment>
<dbReference type="AlphaFoldDB" id="A0A401NUD8"/>
<dbReference type="OrthoDB" id="2434756at2759"/>
<dbReference type="GO" id="GO:0005739">
    <property type="term" value="C:mitochondrion"/>
    <property type="evidence" value="ECO:0007669"/>
    <property type="project" value="TreeGrafter"/>
</dbReference>
<dbReference type="EMBL" id="BFAA01005461">
    <property type="protein sequence ID" value="GCB64508.1"/>
    <property type="molecule type" value="Genomic_DNA"/>
</dbReference>
<dbReference type="PANTHER" id="PTHR13338">
    <property type="entry name" value="UPF0240 PROTEIN"/>
    <property type="match status" value="1"/>
</dbReference>
<gene>
    <name evidence="4" type="ORF">scyTo_0011763</name>
</gene>
<dbReference type="GO" id="GO:0032981">
    <property type="term" value="P:mitochondrial respiratory chain complex I assembly"/>
    <property type="evidence" value="ECO:0007669"/>
    <property type="project" value="InterPro"/>
</dbReference>
<evidence type="ECO:0000256" key="2">
    <source>
        <dbReference type="ARBA" id="ARBA00011265"/>
    </source>
</evidence>
<accession>A0A401NUD8</accession>
<dbReference type="Pfam" id="PF06784">
    <property type="entry name" value="UPF0240"/>
    <property type="match status" value="1"/>
</dbReference>
<dbReference type="InterPro" id="IPR009622">
    <property type="entry name" value="NDUFAF4"/>
</dbReference>
<name>A0A401NUD8_SCYTO</name>
<evidence type="ECO:0000313" key="4">
    <source>
        <dbReference type="EMBL" id="GCB64508.1"/>
    </source>
</evidence>
<dbReference type="STRING" id="75743.A0A401NUD8"/>
<evidence type="ECO:0000313" key="5">
    <source>
        <dbReference type="Proteomes" id="UP000288216"/>
    </source>
</evidence>
<reference evidence="4 5" key="1">
    <citation type="journal article" date="2018" name="Nat. Ecol. Evol.">
        <title>Shark genomes provide insights into elasmobranch evolution and the origin of vertebrates.</title>
        <authorList>
            <person name="Hara Y"/>
            <person name="Yamaguchi K"/>
            <person name="Onimaru K"/>
            <person name="Kadota M"/>
            <person name="Koyanagi M"/>
            <person name="Keeley SD"/>
            <person name="Tatsumi K"/>
            <person name="Tanaka K"/>
            <person name="Motone F"/>
            <person name="Kageyama Y"/>
            <person name="Nozu R"/>
            <person name="Adachi N"/>
            <person name="Nishimura O"/>
            <person name="Nakagawa R"/>
            <person name="Tanegashima C"/>
            <person name="Kiyatake I"/>
            <person name="Matsumoto R"/>
            <person name="Murakumo K"/>
            <person name="Nishida K"/>
            <person name="Terakita A"/>
            <person name="Kuratani S"/>
            <person name="Sato K"/>
            <person name="Hyodo S Kuraku.S."/>
        </authorList>
    </citation>
    <scope>NUCLEOTIDE SEQUENCE [LARGE SCALE GENOMIC DNA]</scope>
</reference>
<evidence type="ECO:0000256" key="1">
    <source>
        <dbReference type="ARBA" id="ARBA00010698"/>
    </source>
</evidence>
<comment type="subunit">
    <text evidence="2">Binds calmodulin. Interacts with NDUFAF3.</text>
</comment>
<comment type="similarity">
    <text evidence="1">Belongs to the NDUFAF4 family.</text>
</comment>
<dbReference type="OMA" id="EWEISRM"/>
<dbReference type="Proteomes" id="UP000288216">
    <property type="component" value="Unassembled WGS sequence"/>
</dbReference>
<protein>
    <recommendedName>
        <fullName evidence="3">NADH dehydrogenase [ubiquinone] 1 alpha subcomplex assembly factor 4</fullName>
    </recommendedName>
</protein>
<dbReference type="PANTHER" id="PTHR13338:SF4">
    <property type="entry name" value="NADH DEHYDROGENASE [UBIQUINONE] 1 ALPHA SUBCOMPLEX ASSEMBLY FACTOR 4"/>
    <property type="match status" value="1"/>
</dbReference>
<proteinExistence type="inferred from homology"/>
<keyword evidence="5" id="KW-1185">Reference proteome</keyword>
<sequence length="176" mass="19982">MGARLTRAIRNFNLENRAHVEIGKQKPSGAPRHPSSKGLIEQQLSNHPEVHEVHNKNEELLSLLKDVYVDSKDIPATRLVTAETSQKVQDHRLLKSALNYELYNITTVPKGKLSIPEALIILNNHKLQPKVWTIDKIAEDYSLDLKDVVGLLEFFKPFEIKVLPPNQNTKERLAAI</sequence>
<organism evidence="4 5">
    <name type="scientific">Scyliorhinus torazame</name>
    <name type="common">Cloudy catshark</name>
    <name type="synonym">Catulus torazame</name>
    <dbReference type="NCBI Taxonomy" id="75743"/>
    <lineage>
        <taxon>Eukaryota</taxon>
        <taxon>Metazoa</taxon>
        <taxon>Chordata</taxon>
        <taxon>Craniata</taxon>
        <taxon>Vertebrata</taxon>
        <taxon>Chondrichthyes</taxon>
        <taxon>Elasmobranchii</taxon>
        <taxon>Galeomorphii</taxon>
        <taxon>Galeoidea</taxon>
        <taxon>Carcharhiniformes</taxon>
        <taxon>Scyliorhinidae</taxon>
        <taxon>Scyliorhinus</taxon>
    </lineage>
</organism>
<evidence type="ECO:0000256" key="3">
    <source>
        <dbReference type="ARBA" id="ARBA00021777"/>
    </source>
</evidence>